<organism evidence="5 6">
    <name type="scientific">Arsenicitalea aurantiaca</name>
    <dbReference type="NCBI Taxonomy" id="1783274"/>
    <lineage>
        <taxon>Bacteria</taxon>
        <taxon>Pseudomonadati</taxon>
        <taxon>Pseudomonadota</taxon>
        <taxon>Alphaproteobacteria</taxon>
        <taxon>Hyphomicrobiales</taxon>
        <taxon>Devosiaceae</taxon>
        <taxon>Arsenicitalea</taxon>
    </lineage>
</organism>
<comment type="caution">
    <text evidence="5">The sequence shown here is derived from an EMBL/GenBank/DDBJ whole genome shotgun (WGS) entry which is preliminary data.</text>
</comment>
<keyword evidence="3" id="KW-0067">ATP-binding</keyword>
<dbReference type="Proteomes" id="UP000281547">
    <property type="component" value="Unassembled WGS sequence"/>
</dbReference>
<gene>
    <name evidence="5" type="ORF">EMQ25_00275</name>
</gene>
<dbReference type="EMBL" id="RZNJ01000001">
    <property type="protein sequence ID" value="RUT34434.1"/>
    <property type="molecule type" value="Genomic_DNA"/>
</dbReference>
<comment type="similarity">
    <text evidence="1">Belongs to the D-alanine--D-alanine ligase family.</text>
</comment>
<protein>
    <submittedName>
        <fullName evidence="5">D-alanine--D-alanine ligase</fullName>
    </submittedName>
</protein>
<dbReference type="GO" id="GO:0046872">
    <property type="term" value="F:metal ion binding"/>
    <property type="evidence" value="ECO:0007669"/>
    <property type="project" value="InterPro"/>
</dbReference>
<dbReference type="Pfam" id="PF07478">
    <property type="entry name" value="Dala_Dala_lig_C"/>
    <property type="match status" value="1"/>
</dbReference>
<dbReference type="GO" id="GO:0008716">
    <property type="term" value="F:D-alanine-D-alanine ligase activity"/>
    <property type="evidence" value="ECO:0007669"/>
    <property type="project" value="InterPro"/>
</dbReference>
<reference evidence="5 6" key="1">
    <citation type="journal article" date="2016" name="Int. J. Syst. Evol. Microbiol.">
        <title>Arsenicitalea aurantiaca gen. nov., sp. nov., a new member of the family Hyphomicrobiaceae, isolated from high-arsenic sediment.</title>
        <authorList>
            <person name="Mu Y."/>
            <person name="Zhou L."/>
            <person name="Zeng X.C."/>
            <person name="Liu L."/>
            <person name="Pan Y."/>
            <person name="Chen X."/>
            <person name="Wang J."/>
            <person name="Li S."/>
            <person name="Li W.J."/>
            <person name="Wang Y."/>
        </authorList>
    </citation>
    <scope>NUCLEOTIDE SEQUENCE [LARGE SCALE GENOMIC DNA]</scope>
    <source>
        <strain evidence="5 6">42-50</strain>
    </source>
</reference>
<dbReference type="InterPro" id="IPR011761">
    <property type="entry name" value="ATP-grasp"/>
</dbReference>
<evidence type="ECO:0000313" key="5">
    <source>
        <dbReference type="EMBL" id="RUT34434.1"/>
    </source>
</evidence>
<accession>A0A433XK90</accession>
<keyword evidence="6" id="KW-1185">Reference proteome</keyword>
<feature type="domain" description="ATP-grasp" evidence="4">
    <location>
        <begin position="88"/>
        <end position="314"/>
    </location>
</feature>
<keyword evidence="3" id="KW-0547">Nucleotide-binding</keyword>
<dbReference type="Gene3D" id="3.30.470.20">
    <property type="entry name" value="ATP-grasp fold, B domain"/>
    <property type="match status" value="1"/>
</dbReference>
<dbReference type="AlphaFoldDB" id="A0A433XK90"/>
<proteinExistence type="inferred from homology"/>
<dbReference type="PANTHER" id="PTHR23132:SF23">
    <property type="entry name" value="D-ALANINE--D-ALANINE LIGASE B"/>
    <property type="match status" value="1"/>
</dbReference>
<dbReference type="PROSITE" id="PS50975">
    <property type="entry name" value="ATP_GRASP"/>
    <property type="match status" value="1"/>
</dbReference>
<dbReference type="RefSeq" id="WP_127186553.1">
    <property type="nucleotide sequence ID" value="NZ_RZNJ01000001.1"/>
</dbReference>
<dbReference type="GO" id="GO:0005524">
    <property type="term" value="F:ATP binding"/>
    <property type="evidence" value="ECO:0007669"/>
    <property type="project" value="UniProtKB-UniRule"/>
</dbReference>
<dbReference type="OrthoDB" id="9813261at2"/>
<keyword evidence="2 5" id="KW-0436">Ligase</keyword>
<evidence type="ECO:0000256" key="3">
    <source>
        <dbReference type="PROSITE-ProRule" id="PRU00409"/>
    </source>
</evidence>
<evidence type="ECO:0000256" key="2">
    <source>
        <dbReference type="ARBA" id="ARBA00022598"/>
    </source>
</evidence>
<evidence type="ECO:0000259" key="4">
    <source>
        <dbReference type="PROSITE" id="PS50975"/>
    </source>
</evidence>
<dbReference type="PANTHER" id="PTHR23132">
    <property type="entry name" value="D-ALANINE--D-ALANINE LIGASE"/>
    <property type="match status" value="1"/>
</dbReference>
<evidence type="ECO:0000256" key="1">
    <source>
        <dbReference type="ARBA" id="ARBA00010871"/>
    </source>
</evidence>
<dbReference type="InterPro" id="IPR011095">
    <property type="entry name" value="Dala_Dala_lig_C"/>
</dbReference>
<sequence>MKRLRIAVLTPDARPDDPPERADTFVQAREVVEAIMDLGHEPIPAIWTDLSGAEALLREMRPDIVFNLVEDLPEGPTQLHKVTALCDELRLRHTGAPTAALLASSDKRRMKARLAAAGLPVPPAMTPGDETTRFIVKSATEHASHALGPEDVVVGSTAAEALIALKIAAHGGPWFAEAYVPGREINQSLLESARGLVALPAGEILFLDQEGDAPRVLGHDEKWAEDSEAYRRTPRVRLEDAPELAAEIEALSRAAWRAFGLKGYARVDFRVPEEGRPVILEVNANPCLSATAGFCASARDAGLSQTDVVGNILAAALV</sequence>
<name>A0A433XK90_9HYPH</name>
<evidence type="ECO:0000313" key="6">
    <source>
        <dbReference type="Proteomes" id="UP000281547"/>
    </source>
</evidence>
<dbReference type="SUPFAM" id="SSF56059">
    <property type="entry name" value="Glutathione synthetase ATP-binding domain-like"/>
    <property type="match status" value="1"/>
</dbReference>